<proteinExistence type="predicted"/>
<protein>
    <submittedName>
        <fullName evidence="2">Uncharacterized protein</fullName>
    </submittedName>
</protein>
<name>A0A6J4SXP8_9SPHN</name>
<accession>A0A6J4SXP8</accession>
<gene>
    <name evidence="2" type="ORF">AVDCRST_MAG91-1490</name>
</gene>
<dbReference type="AlphaFoldDB" id="A0A6J4SXP8"/>
<organism evidence="2">
    <name type="scientific">uncultured Sphingomonadaceae bacterium</name>
    <dbReference type="NCBI Taxonomy" id="169976"/>
    <lineage>
        <taxon>Bacteria</taxon>
        <taxon>Pseudomonadati</taxon>
        <taxon>Pseudomonadota</taxon>
        <taxon>Alphaproteobacteria</taxon>
        <taxon>Sphingomonadales</taxon>
        <taxon>Sphingomonadaceae</taxon>
        <taxon>environmental samples</taxon>
    </lineage>
</organism>
<dbReference type="EMBL" id="CADCVX010000291">
    <property type="protein sequence ID" value="CAA9508518.1"/>
    <property type="molecule type" value="Genomic_DNA"/>
</dbReference>
<feature type="region of interest" description="Disordered" evidence="1">
    <location>
        <begin position="22"/>
        <end position="41"/>
    </location>
</feature>
<evidence type="ECO:0000313" key="2">
    <source>
        <dbReference type="EMBL" id="CAA9508518.1"/>
    </source>
</evidence>
<sequence length="41" mass="4438">MKISSSARQLVSSSARQLVSLASAKERHCPQNGQRGIGKRN</sequence>
<evidence type="ECO:0000256" key="1">
    <source>
        <dbReference type="SAM" id="MobiDB-lite"/>
    </source>
</evidence>
<reference evidence="2" key="1">
    <citation type="submission" date="2020-02" db="EMBL/GenBank/DDBJ databases">
        <authorList>
            <person name="Meier V. D."/>
        </authorList>
    </citation>
    <scope>NUCLEOTIDE SEQUENCE</scope>
    <source>
        <strain evidence="2">AVDCRST_MAG91</strain>
    </source>
</reference>